<proteinExistence type="predicted"/>
<comment type="caution">
    <text evidence="2">The sequence shown here is derived from an EMBL/GenBank/DDBJ whole genome shotgun (WGS) entry which is preliminary data.</text>
</comment>
<keyword evidence="1" id="KW-1133">Transmembrane helix</keyword>
<dbReference type="AlphaFoldDB" id="A0A0F9RD06"/>
<reference evidence="2" key="1">
    <citation type="journal article" date="2015" name="Nature">
        <title>Complex archaea that bridge the gap between prokaryotes and eukaryotes.</title>
        <authorList>
            <person name="Spang A."/>
            <person name="Saw J.H."/>
            <person name="Jorgensen S.L."/>
            <person name="Zaremba-Niedzwiedzka K."/>
            <person name="Martijn J."/>
            <person name="Lind A.E."/>
            <person name="van Eijk R."/>
            <person name="Schleper C."/>
            <person name="Guy L."/>
            <person name="Ettema T.J."/>
        </authorList>
    </citation>
    <scope>NUCLEOTIDE SEQUENCE</scope>
</reference>
<evidence type="ECO:0000313" key="2">
    <source>
        <dbReference type="EMBL" id="KKN54425.1"/>
    </source>
</evidence>
<keyword evidence="1" id="KW-0472">Membrane</keyword>
<feature type="transmembrane region" description="Helical" evidence="1">
    <location>
        <begin position="6"/>
        <end position="28"/>
    </location>
</feature>
<accession>A0A0F9RD06</accession>
<sequence>MVPHPLVAVAVAVVIPPMVAVEPGVLVLMAKSVSGSSRCHANRCETVDIQTTPFSAAYPGDRTLGF</sequence>
<protein>
    <submittedName>
        <fullName evidence="2">Uncharacterized protein</fullName>
    </submittedName>
</protein>
<keyword evidence="1" id="KW-0812">Transmembrane</keyword>
<name>A0A0F9RD06_9ZZZZ</name>
<gene>
    <name evidence="2" type="ORF">LCGC14_0592230</name>
</gene>
<dbReference type="EMBL" id="LAZR01000929">
    <property type="protein sequence ID" value="KKN54425.1"/>
    <property type="molecule type" value="Genomic_DNA"/>
</dbReference>
<organism evidence="2">
    <name type="scientific">marine sediment metagenome</name>
    <dbReference type="NCBI Taxonomy" id="412755"/>
    <lineage>
        <taxon>unclassified sequences</taxon>
        <taxon>metagenomes</taxon>
        <taxon>ecological metagenomes</taxon>
    </lineage>
</organism>
<evidence type="ECO:0000256" key="1">
    <source>
        <dbReference type="SAM" id="Phobius"/>
    </source>
</evidence>